<dbReference type="Proteomes" id="UP000224459">
    <property type="component" value="Segment"/>
</dbReference>
<evidence type="ECO:0000313" key="2">
    <source>
        <dbReference type="Proteomes" id="UP000224459"/>
    </source>
</evidence>
<protein>
    <submittedName>
        <fullName evidence="1">Uncharacterized protein</fullName>
    </submittedName>
</protein>
<reference evidence="2" key="1">
    <citation type="submission" date="2016-04" db="EMBL/GenBank/DDBJ databases">
        <authorList>
            <person name="Gasior T."/>
        </authorList>
    </citation>
    <scope>NUCLEOTIDE SEQUENCE [LARGE SCALE GENOMIC DNA]</scope>
</reference>
<sequence>MSEVVKSDTIITNDEVIFLDSTENKYVSEVDEFNNPVSFTKDFEDALAMPNTLNFRNSRKYVTLIERSNITPVNRIKRTTHDITLEEL</sequence>
<dbReference type="EMBL" id="KX171212">
    <property type="protein sequence ID" value="ANT44722.1"/>
    <property type="molecule type" value="Genomic_DNA"/>
</dbReference>
<proteinExistence type="predicted"/>
<organism evidence="1 2">
    <name type="scientific">Staphylococcus phage vB_SscM-1</name>
    <dbReference type="NCBI Taxonomy" id="1868844"/>
    <lineage>
        <taxon>Viruses</taxon>
        <taxon>Duplodnaviria</taxon>
        <taxon>Heunggongvirae</taxon>
        <taxon>Uroviricota</taxon>
        <taxon>Caudoviricetes</taxon>
        <taxon>Herelleviridae</taxon>
        <taxon>Twortvirinae</taxon>
        <taxon>Sciuriunavirus</taxon>
        <taxon>Sciuriunavirus SscM1</taxon>
    </lineage>
</organism>
<gene>
    <name evidence="1" type="ORF">vB_SscM-1_059</name>
</gene>
<evidence type="ECO:0000313" key="1">
    <source>
        <dbReference type="EMBL" id="ANT44722.1"/>
    </source>
</evidence>
<keyword evidence="2" id="KW-1185">Reference proteome</keyword>
<accession>A0A1X9I9L6</accession>
<name>A0A1X9I9L6_9CAUD</name>